<dbReference type="OrthoDB" id="9793236at2"/>
<organism evidence="3 4">
    <name type="scientific">Mesorhizobium helmanticense</name>
    <dbReference type="NCBI Taxonomy" id="1776423"/>
    <lineage>
        <taxon>Bacteria</taxon>
        <taxon>Pseudomonadati</taxon>
        <taxon>Pseudomonadota</taxon>
        <taxon>Alphaproteobacteria</taxon>
        <taxon>Hyphomicrobiales</taxon>
        <taxon>Phyllobacteriaceae</taxon>
        <taxon>Mesorhizobium</taxon>
    </lineage>
</organism>
<keyword evidence="3" id="KW-0548">Nucleotidyltransferase</keyword>
<evidence type="ECO:0000313" key="3">
    <source>
        <dbReference type="EMBL" id="PTE06571.1"/>
    </source>
</evidence>
<dbReference type="InterPro" id="IPR000477">
    <property type="entry name" value="RT_dom"/>
</dbReference>
<dbReference type="InterPro" id="IPR013597">
    <property type="entry name" value="Mat_intron_G2"/>
</dbReference>
<dbReference type="Proteomes" id="UP000240259">
    <property type="component" value="Unassembled WGS sequence"/>
</dbReference>
<dbReference type="InterPro" id="IPR051083">
    <property type="entry name" value="GrpII_Intron_Splice-Mob/Def"/>
</dbReference>
<keyword evidence="3" id="KW-0808">Transferase</keyword>
<dbReference type="NCBIfam" id="TIGR04416">
    <property type="entry name" value="group_II_RT_mat"/>
    <property type="match status" value="1"/>
</dbReference>
<evidence type="ECO:0000259" key="2">
    <source>
        <dbReference type="PROSITE" id="PS50878"/>
    </source>
</evidence>
<comment type="similarity">
    <text evidence="1">Belongs to the bacterial reverse transcriptase family.</text>
</comment>
<dbReference type="PANTHER" id="PTHR34047">
    <property type="entry name" value="NUCLEAR INTRON MATURASE 1, MITOCHONDRIAL-RELATED"/>
    <property type="match status" value="1"/>
</dbReference>
<dbReference type="InterPro" id="IPR030931">
    <property type="entry name" value="Group_II_RT_mat"/>
</dbReference>
<protein>
    <submittedName>
        <fullName evidence="3">Group II intron reverse transcriptase/maturase</fullName>
    </submittedName>
</protein>
<dbReference type="AlphaFoldDB" id="A0A2T4ILQ1"/>
<dbReference type="Pfam" id="PF08388">
    <property type="entry name" value="GIIM"/>
    <property type="match status" value="1"/>
</dbReference>
<dbReference type="RefSeq" id="WP_107652812.1">
    <property type="nucleotide sequence ID" value="NZ_PZJX01000062.1"/>
</dbReference>
<dbReference type="PROSITE" id="PS50878">
    <property type="entry name" value="RT_POL"/>
    <property type="match status" value="1"/>
</dbReference>
<dbReference type="GO" id="GO:0003964">
    <property type="term" value="F:RNA-directed DNA polymerase activity"/>
    <property type="evidence" value="ECO:0007669"/>
    <property type="project" value="UniProtKB-KW"/>
</dbReference>
<name>A0A2T4ILQ1_9HYPH</name>
<dbReference type="Pfam" id="PF00078">
    <property type="entry name" value="RVT_1"/>
    <property type="match status" value="1"/>
</dbReference>
<dbReference type="PANTHER" id="PTHR34047:SF8">
    <property type="entry name" value="PROTEIN YKFC"/>
    <property type="match status" value="1"/>
</dbReference>
<comment type="caution">
    <text evidence="3">The sequence shown here is derived from an EMBL/GenBank/DDBJ whole genome shotgun (WGS) entry which is preliminary data.</text>
</comment>
<evidence type="ECO:0000256" key="1">
    <source>
        <dbReference type="ARBA" id="ARBA00034120"/>
    </source>
</evidence>
<dbReference type="CDD" id="cd01651">
    <property type="entry name" value="RT_G2_intron"/>
    <property type="match status" value="1"/>
</dbReference>
<dbReference type="SUPFAM" id="SSF56672">
    <property type="entry name" value="DNA/RNA polymerases"/>
    <property type="match status" value="1"/>
</dbReference>
<feature type="domain" description="Reverse transcriptase" evidence="2">
    <location>
        <begin position="83"/>
        <end position="357"/>
    </location>
</feature>
<gene>
    <name evidence="3" type="primary">ltrA</name>
    <name evidence="3" type="ORF">C9427_30945</name>
</gene>
<sequence>MDMDRQADEAWILSVQRKLYQWSQANPDDKWRDMWGWLTDIRTIRCAWRRVASNRGGRTAGVDGMTVGRIRAKWGEKRFLEGLQVELRLGAYRPSPSKRILIPKAGKPGQYRPLGIPTIKDRVVQGAAKLLLEPIFEAQFWHVSYGFRPGRSSHGALEYLRRATLPFKRDQDNRRSRLPYPWVIEGDIKSCFDQISHHHLMNRLRSRVGDRRVTRLVGRFLKAGVLAEDQFLRTDNGTPQGGIISPLLSNIVLSAIEERYERWTDHRTKLYPHRKIDGVTAARSARGSDRKAGRCIFLPVRYADDFILLVSGTREEALAEKSALAEFLRETTGLELSPEKTKVTALIEGFDFLGFSLGAYWNKCYGFGTRVQVPKHKVADLRHRIKQLTKRNTTLVSLEEKLQEINPILQGWANYYRYCAYACDVFTSLDWYVGDRIWRWLRYKRPKASAHELQASRGPSQLRCTRTVWRDGFTEQFLLAMTPSCRYRLAWMGTPEFAMSSGEPDA</sequence>
<reference evidence="3 4" key="1">
    <citation type="submission" date="2018-03" db="EMBL/GenBank/DDBJ databases">
        <title>Genome sequence of the symbiotic type strain Mesorhizobium helmanticense CSLC115NT isolated from Lotus corniculatus nodules.</title>
        <authorList>
            <person name="Sannazzaro A.I."/>
            <person name="Torres Tejerizo G.A."/>
            <person name="Dip D."/>
            <person name="Caballero M."/>
            <person name="Pistorio M."/>
            <person name="Estrella M.J."/>
        </authorList>
    </citation>
    <scope>NUCLEOTIDE SEQUENCE [LARGE SCALE GENOMIC DNA]</scope>
    <source>
        <strain evidence="3 4">CSLC115N</strain>
    </source>
</reference>
<dbReference type="InterPro" id="IPR043502">
    <property type="entry name" value="DNA/RNA_pol_sf"/>
</dbReference>
<accession>A0A2T4ILQ1</accession>
<proteinExistence type="inferred from homology"/>
<keyword evidence="4" id="KW-1185">Reference proteome</keyword>
<keyword evidence="3" id="KW-0695">RNA-directed DNA polymerase</keyword>
<evidence type="ECO:0000313" key="4">
    <source>
        <dbReference type="Proteomes" id="UP000240259"/>
    </source>
</evidence>
<dbReference type="EMBL" id="PZJX01000062">
    <property type="protein sequence ID" value="PTE06571.1"/>
    <property type="molecule type" value="Genomic_DNA"/>
</dbReference>